<evidence type="ECO:0000313" key="2">
    <source>
        <dbReference type="EMBL" id="RKS87345.1"/>
    </source>
</evidence>
<reference evidence="2 3" key="1">
    <citation type="submission" date="2018-10" db="EMBL/GenBank/DDBJ databases">
        <title>Genomic Encyclopedia of Type Strains, Phase IV (KMG-IV): sequencing the most valuable type-strain genomes for metagenomic binning, comparative biology and taxonomic classification.</title>
        <authorList>
            <person name="Goeker M."/>
        </authorList>
    </citation>
    <scope>NUCLEOTIDE SEQUENCE [LARGE SCALE GENOMIC DNA]</scope>
    <source>
        <strain evidence="2 3">DSM 22228</strain>
    </source>
</reference>
<dbReference type="InterPro" id="IPR006949">
    <property type="entry name" value="Barrel_Baseplate_J-like"/>
</dbReference>
<keyword evidence="3" id="KW-1185">Reference proteome</keyword>
<protein>
    <submittedName>
        <fullName evidence="2">Putative phage protein gp47/JayE</fullName>
    </submittedName>
</protein>
<gene>
    <name evidence="2" type="ORF">DES39_0566</name>
</gene>
<evidence type="ECO:0000259" key="1">
    <source>
        <dbReference type="Pfam" id="PF04865"/>
    </source>
</evidence>
<dbReference type="AlphaFoldDB" id="A0A495RIT3"/>
<evidence type="ECO:0000313" key="3">
    <source>
        <dbReference type="Proteomes" id="UP000278542"/>
    </source>
</evidence>
<dbReference type="RefSeq" id="WP_121144243.1">
    <property type="nucleotide sequence ID" value="NZ_RBWY01000001.1"/>
</dbReference>
<feature type="domain" description="Baseplate protein J-like barrel" evidence="1">
    <location>
        <begin position="101"/>
        <end position="178"/>
    </location>
</feature>
<organism evidence="2 3">
    <name type="scientific">Orbus hercynius</name>
    <dbReference type="NCBI Taxonomy" id="593135"/>
    <lineage>
        <taxon>Bacteria</taxon>
        <taxon>Pseudomonadati</taxon>
        <taxon>Pseudomonadota</taxon>
        <taxon>Gammaproteobacteria</taxon>
        <taxon>Orbales</taxon>
        <taxon>Orbaceae</taxon>
        <taxon>Orbus</taxon>
    </lineage>
</organism>
<name>A0A495RIT3_9GAMM</name>
<dbReference type="OrthoDB" id="7497539at2"/>
<sequence>MSNIPNLEITEEGIKSPSYQEVLDGTLEDLNQAFGGTMDKDVTTPQGQIAVSMAWSINQKDQQLTYLASQFDPNFAEGRFQDALASIYFLERIPARGTAVTARCTGLVDTIIPKGSSAIDDAGYIYYSSSSATINSSGYADVIFVNQTTGPIACPAGSLNKIYKSSIGWDSVYNDTSGALGQDVESRNNFEYRRRNSVAFNSQNQNLSVQSAVLAVDDVVDAYVYSNDTGSTINYGETAYQIAPHSLLISVYGGDSKEVAQAIFNKKNPGCGMVGNVKETITITSGYIEPYPKYTITYLSPSPKPIKFRITIQQNELLPSDIDQQIKNAVISIFTGESGNSRARIGGLIHAGRYYTPVSNLSDYVNVESIEISKNGTTYSTSVTMGVDEMPVIDINDVEVIM</sequence>
<proteinExistence type="predicted"/>
<dbReference type="EMBL" id="RBWY01000001">
    <property type="protein sequence ID" value="RKS87345.1"/>
    <property type="molecule type" value="Genomic_DNA"/>
</dbReference>
<accession>A0A495RIT3</accession>
<dbReference type="Pfam" id="PF04865">
    <property type="entry name" value="Baseplate_J"/>
    <property type="match status" value="1"/>
</dbReference>
<comment type="caution">
    <text evidence="2">The sequence shown here is derived from an EMBL/GenBank/DDBJ whole genome shotgun (WGS) entry which is preliminary data.</text>
</comment>
<dbReference type="Proteomes" id="UP000278542">
    <property type="component" value="Unassembled WGS sequence"/>
</dbReference>